<dbReference type="AlphaFoldDB" id="A0A2A2LVP5"/>
<dbReference type="Proteomes" id="UP000218231">
    <property type="component" value="Unassembled WGS sequence"/>
</dbReference>
<dbReference type="Gene3D" id="1.20.1070.10">
    <property type="entry name" value="Rhodopsin 7-helix transmembrane proteins"/>
    <property type="match status" value="1"/>
</dbReference>
<comment type="caution">
    <text evidence="2">The sequence shown here is derived from an EMBL/GenBank/DDBJ whole genome shotgun (WGS) entry which is preliminary data.</text>
</comment>
<sequence length="114" mass="13200">MIKWFVQIIYAYNVSLGPWWETVFWQTRQYAIVISNISGTMSTWLTLLVTVETVMCVLAPFTFRQYCTRRMTFAVLFGSFLLSSMLHSTTLFITEPVLKFSSIAAYPEVSWMVG</sequence>
<evidence type="ECO:0000256" key="1">
    <source>
        <dbReference type="SAM" id="Phobius"/>
    </source>
</evidence>
<dbReference type="EMBL" id="LIAE01006406">
    <property type="protein sequence ID" value="PAV90055.1"/>
    <property type="molecule type" value="Genomic_DNA"/>
</dbReference>
<gene>
    <name evidence="2" type="ORF">WR25_14876</name>
</gene>
<keyword evidence="1" id="KW-1133">Transmembrane helix</keyword>
<protein>
    <recommendedName>
        <fullName evidence="4">G-protein coupled receptors family 1 profile domain-containing protein</fullName>
    </recommendedName>
</protein>
<evidence type="ECO:0000313" key="3">
    <source>
        <dbReference type="Proteomes" id="UP000218231"/>
    </source>
</evidence>
<keyword evidence="3" id="KW-1185">Reference proteome</keyword>
<feature type="transmembrane region" description="Helical" evidence="1">
    <location>
        <begin position="73"/>
        <end position="93"/>
    </location>
</feature>
<keyword evidence="1" id="KW-0812">Transmembrane</keyword>
<keyword evidence="1" id="KW-0472">Membrane</keyword>
<accession>A0A2A2LVP5</accession>
<reference evidence="2 3" key="1">
    <citation type="journal article" date="2017" name="Curr. Biol.">
        <title>Genome architecture and evolution of a unichromosomal asexual nematode.</title>
        <authorList>
            <person name="Fradin H."/>
            <person name="Zegar C."/>
            <person name="Gutwein M."/>
            <person name="Lucas J."/>
            <person name="Kovtun M."/>
            <person name="Corcoran D."/>
            <person name="Baugh L.R."/>
            <person name="Kiontke K."/>
            <person name="Gunsalus K."/>
            <person name="Fitch D.H."/>
            <person name="Piano F."/>
        </authorList>
    </citation>
    <scope>NUCLEOTIDE SEQUENCE [LARGE SCALE GENOMIC DNA]</scope>
    <source>
        <strain evidence="2">PF1309</strain>
    </source>
</reference>
<evidence type="ECO:0008006" key="4">
    <source>
        <dbReference type="Google" id="ProtNLM"/>
    </source>
</evidence>
<evidence type="ECO:0000313" key="2">
    <source>
        <dbReference type="EMBL" id="PAV90055.1"/>
    </source>
</evidence>
<organism evidence="2 3">
    <name type="scientific">Diploscapter pachys</name>
    <dbReference type="NCBI Taxonomy" id="2018661"/>
    <lineage>
        <taxon>Eukaryota</taxon>
        <taxon>Metazoa</taxon>
        <taxon>Ecdysozoa</taxon>
        <taxon>Nematoda</taxon>
        <taxon>Chromadorea</taxon>
        <taxon>Rhabditida</taxon>
        <taxon>Rhabditina</taxon>
        <taxon>Rhabditomorpha</taxon>
        <taxon>Rhabditoidea</taxon>
        <taxon>Rhabditidae</taxon>
        <taxon>Diploscapter</taxon>
    </lineage>
</organism>
<proteinExistence type="predicted"/>
<name>A0A2A2LVP5_9BILA</name>